<sequence>MNGRIVPHWRSRDMPYRCTASGREVPLALAKEEPQLRWTRRTQAPRATLGKRSRNSNVLFGTRHSSRAEDNTPVPVPEWVPAWRDGYVPALALPAGSRTGVWLPRRSMSEHQRQIGDLLPTTHSLEWNGDRKCWTFASQHFLSVARKLLRRNQRIVLGREYNPKEKCNGACRHARLFECTCSCRAKYHGGGQWMSGWKRLDEFGTRYRGAAWHWMVFTPDV</sequence>
<name>A0ABS4L0T7_STRAV</name>
<reference evidence="1 2" key="1">
    <citation type="submission" date="2021-03" db="EMBL/GenBank/DDBJ databases">
        <title>Genomic Encyclopedia of Type Strains, Phase IV (KMG-IV): sequencing the most valuable type-strain genomes for metagenomic binning, comparative biology and taxonomic classification.</title>
        <authorList>
            <person name="Goeker M."/>
        </authorList>
    </citation>
    <scope>NUCLEOTIDE SEQUENCE [LARGE SCALE GENOMIC DNA]</scope>
    <source>
        <strain evidence="1 2">DSM 40526</strain>
    </source>
</reference>
<dbReference type="Proteomes" id="UP001519310">
    <property type="component" value="Unassembled WGS sequence"/>
</dbReference>
<organism evidence="1 2">
    <name type="scientific">Streptomyces avidinii</name>
    <dbReference type="NCBI Taxonomy" id="1895"/>
    <lineage>
        <taxon>Bacteria</taxon>
        <taxon>Bacillati</taxon>
        <taxon>Actinomycetota</taxon>
        <taxon>Actinomycetes</taxon>
        <taxon>Kitasatosporales</taxon>
        <taxon>Streptomycetaceae</taxon>
        <taxon>Streptomyces</taxon>
    </lineage>
</organism>
<comment type="caution">
    <text evidence="1">The sequence shown here is derived from an EMBL/GenBank/DDBJ whole genome shotgun (WGS) entry which is preliminary data.</text>
</comment>
<protein>
    <submittedName>
        <fullName evidence="1">Uncharacterized protein</fullName>
    </submittedName>
</protein>
<evidence type="ECO:0000313" key="1">
    <source>
        <dbReference type="EMBL" id="MBP2035892.1"/>
    </source>
</evidence>
<gene>
    <name evidence="1" type="ORF">J2Z77_001679</name>
</gene>
<dbReference type="RefSeq" id="WP_189967799.1">
    <property type="nucleotide sequence ID" value="NZ_BMVL01000004.1"/>
</dbReference>
<evidence type="ECO:0000313" key="2">
    <source>
        <dbReference type="Proteomes" id="UP001519310"/>
    </source>
</evidence>
<dbReference type="EMBL" id="JAGGLQ010000002">
    <property type="protein sequence ID" value="MBP2035892.1"/>
    <property type="molecule type" value="Genomic_DNA"/>
</dbReference>
<keyword evidence="2" id="KW-1185">Reference proteome</keyword>
<proteinExistence type="predicted"/>
<accession>A0ABS4L0T7</accession>